<evidence type="ECO:0000259" key="2">
    <source>
        <dbReference type="Pfam" id="PF10214"/>
    </source>
</evidence>
<feature type="compositionally biased region" description="Low complexity" evidence="1">
    <location>
        <begin position="124"/>
        <end position="142"/>
    </location>
</feature>
<dbReference type="EMBL" id="JAWIZZ010000002">
    <property type="protein sequence ID" value="KAK5782457.1"/>
    <property type="molecule type" value="Genomic_DNA"/>
</dbReference>
<evidence type="ECO:0000313" key="5">
    <source>
        <dbReference type="Proteomes" id="UP001306508"/>
    </source>
</evidence>
<dbReference type="GO" id="GO:0001179">
    <property type="term" value="F:RNA polymerase I general transcription initiation factor binding"/>
    <property type="evidence" value="ECO:0007669"/>
    <property type="project" value="TreeGrafter"/>
</dbReference>
<proteinExistence type="predicted"/>
<evidence type="ECO:0000256" key="1">
    <source>
        <dbReference type="SAM" id="MobiDB-lite"/>
    </source>
</evidence>
<feature type="compositionally biased region" description="Low complexity" evidence="1">
    <location>
        <begin position="893"/>
        <end position="904"/>
    </location>
</feature>
<sequence length="951" mass="109400">MNIPGIPSRQSIGHQLTSGVHGPGLLQIDQTDNKLAKWVQPQFNSSLYKHFKFRLRKVSEDFTKLFTKSNNEPLKNKKYYISELRESDFENESDVENDGIDDFLDADTIIERNTLLNDQGSLKNSENSNNNSDNIQTQQQSNLENTGDKSFQMINWKSLIPPMENARPKIFKDIRFTKYNSNLSNNISSTMLNKRLDIDKPRNDYIPSNIIKELDETYEIKEIDSIKNKANRFKVFDLSDGDLIASNMVRTKFIEYDAQKNIIVYITGKSFSKVVFAVLSESDSNDKFSFKIDSRFPRKVFNIDTKVKCIKFASISHEKFTMKDYVAILTENMLTVIKIDNVQLSRKIGKFDCSLWLTLPLSSFSDFPFADISFNPWKDGQCALIDIKGNWFIYDIPVVQSDRLRCNLSGDMNIIPKYKGTIFDPTDLLSFKRIVWSSVESRLLLVTSSKIVEIDIKEKWEREIIEAVSWSEIREFKNMAFNLSILLTSKEVIIVDKNYNDSVVRRVISWKHDLNPDDKTYKFSLHYIKFNDATFIFVAIYSKIENIIYGHSFLYQGKNIWSIGEDTIVNIPEIFKGIKTICDTHQTFNGNFSIGNLKINLILRGVDSQTIYKYLLDVKGTDNIGDIGDFYRSKNNSELYGKLLKPYKKVSEVTLSLLNSITYEPPEGYDKSKDDEVLEKYGYSLSKSLNKLLKSMAFGNYSELLTSIDKPLGYFENLTEYASLLDQFIHHYKDQRISFNDLSILFTVLLAEPIHDIDIFHSKILQCWEPVTSSAEHLTREIVKSLVTGFVRYLKLDVYDEMYQNLEESLDEDHKSIFNSWGDENDDYMDDMAKMSTGFMSSQSHIFTKDSQPMIPVVSFSQKKKSKRSGASIWKVSKTTNISGLSHNREHSSTSFNSSQVSSSLPNNMTPAFSLTQQPPILSQGFITPNASQETHSQKQKKRKKKVGGFN</sequence>
<feature type="region of interest" description="Disordered" evidence="1">
    <location>
        <begin position="884"/>
        <end position="951"/>
    </location>
</feature>
<name>A0AAN7WR49_9SACH</name>
<comment type="caution">
    <text evidence="4">The sequence shown here is derived from an EMBL/GenBank/DDBJ whole genome shotgun (WGS) entry which is preliminary data.</text>
</comment>
<evidence type="ECO:0008006" key="6">
    <source>
        <dbReference type="Google" id="ProtNLM"/>
    </source>
</evidence>
<accession>A0AAN7WR49</accession>
<gene>
    <name evidence="4" type="ORF">RI543_000010</name>
</gene>
<feature type="domain" description="RRN6 helical bundle" evidence="3">
    <location>
        <begin position="666"/>
        <end position="787"/>
    </location>
</feature>
<dbReference type="Pfam" id="PF20640">
    <property type="entry name" value="Rrn6_HB"/>
    <property type="match status" value="1"/>
</dbReference>
<dbReference type="PANTHER" id="PTHR28221:SF2">
    <property type="entry name" value="RNA POLYMERASE I-SPECIFIC TRANSCRIPTION INITIATION FACTOR RRN6"/>
    <property type="match status" value="1"/>
</dbReference>
<dbReference type="GO" id="GO:0042790">
    <property type="term" value="P:nucleolar large rRNA transcription by RNA polymerase I"/>
    <property type="evidence" value="ECO:0007669"/>
    <property type="project" value="TreeGrafter"/>
</dbReference>
<keyword evidence="5" id="KW-1185">Reference proteome</keyword>
<protein>
    <recommendedName>
        <fullName evidence="6">RNA polymerase I-specific transcription initiation factor RRN6</fullName>
    </recommendedName>
</protein>
<evidence type="ECO:0000259" key="3">
    <source>
        <dbReference type="Pfam" id="PF20640"/>
    </source>
</evidence>
<reference evidence="5" key="1">
    <citation type="submission" date="2023-07" db="EMBL/GenBank/DDBJ databases">
        <title>A draft genome of Kazachstania heterogenica Y-27499.</title>
        <authorList>
            <person name="Donic C."/>
            <person name="Kralova J.S."/>
            <person name="Fidel L."/>
            <person name="Ben-Dor S."/>
            <person name="Jung S."/>
        </authorList>
    </citation>
    <scope>NUCLEOTIDE SEQUENCE [LARGE SCALE GENOMIC DNA]</scope>
    <source>
        <strain evidence="5">Y27499</strain>
    </source>
</reference>
<organism evidence="4 5">
    <name type="scientific">Arxiozyma heterogenica</name>
    <dbReference type="NCBI Taxonomy" id="278026"/>
    <lineage>
        <taxon>Eukaryota</taxon>
        <taxon>Fungi</taxon>
        <taxon>Dikarya</taxon>
        <taxon>Ascomycota</taxon>
        <taxon>Saccharomycotina</taxon>
        <taxon>Saccharomycetes</taxon>
        <taxon>Saccharomycetales</taxon>
        <taxon>Saccharomycetaceae</taxon>
        <taxon>Arxiozyma</taxon>
    </lineage>
</organism>
<feature type="compositionally biased region" description="Basic residues" evidence="1">
    <location>
        <begin position="938"/>
        <end position="951"/>
    </location>
</feature>
<dbReference type="PANTHER" id="PTHR28221">
    <property type="entry name" value="RNA POLYMERASE I-SPECIFIC TRANSCRIPTION INITIATION FACTOR RRN6"/>
    <property type="match status" value="1"/>
</dbReference>
<dbReference type="Pfam" id="PF10214">
    <property type="entry name" value="Rrn6_beta-prop"/>
    <property type="match status" value="1"/>
</dbReference>
<dbReference type="InterPro" id="IPR019350">
    <property type="entry name" value="RNA_pol_I-sp_TIF_RRN6-like"/>
</dbReference>
<dbReference type="AlphaFoldDB" id="A0AAN7WR49"/>
<dbReference type="InterPro" id="IPR048537">
    <property type="entry name" value="RRN6_HB"/>
</dbReference>
<dbReference type="InterPro" id="IPR048535">
    <property type="entry name" value="RRN6_beta-prop"/>
</dbReference>
<dbReference type="GO" id="GO:0070860">
    <property type="term" value="C:RNA polymerase I core factor complex"/>
    <property type="evidence" value="ECO:0007669"/>
    <property type="project" value="TreeGrafter"/>
</dbReference>
<feature type="domain" description="RRN6 beta-propeller" evidence="2">
    <location>
        <begin position="256"/>
        <end position="562"/>
    </location>
</feature>
<feature type="region of interest" description="Disordered" evidence="1">
    <location>
        <begin position="117"/>
        <end position="147"/>
    </location>
</feature>
<evidence type="ECO:0000313" key="4">
    <source>
        <dbReference type="EMBL" id="KAK5782457.1"/>
    </source>
</evidence>
<dbReference type="GO" id="GO:0001163">
    <property type="term" value="F:RNA polymerase I transcription regulatory region sequence-specific DNA binding"/>
    <property type="evidence" value="ECO:0007669"/>
    <property type="project" value="TreeGrafter"/>
</dbReference>
<dbReference type="Proteomes" id="UP001306508">
    <property type="component" value="Unassembled WGS sequence"/>
</dbReference>
<feature type="compositionally biased region" description="Polar residues" evidence="1">
    <location>
        <begin position="905"/>
        <end position="935"/>
    </location>
</feature>